<sequence length="239" mass="24325">MTRLIVAFGFLTRLPMPRVAVEADDFAAAIRFYPLVGLAIGVLVALAGWLGAHVDPWTGACAALLAWIAVTGALHLDGLADLADGLGAAHGDRTRLLAVMADPHIGSFGVVAIAGQMIAKLVLLHAAGPAGWWALILIPFAARMGPLVWARLLPPLRSGGLGAAVAGAVRNRDLWAWALMLALAAVAVPALVVLPVLVLGVAAWLRRTLGGVTGDAHGAGIEIVETGLLAAIAVAGALA</sequence>
<dbReference type="UniPathway" id="UPA00148">
    <property type="reaction ID" value="UER00238"/>
</dbReference>
<evidence type="ECO:0000256" key="2">
    <source>
        <dbReference type="ARBA" id="ARBA00004651"/>
    </source>
</evidence>
<comment type="similarity">
    <text evidence="4 19">Belongs to the CobS family.</text>
</comment>
<evidence type="ECO:0000256" key="13">
    <source>
        <dbReference type="ARBA" id="ARBA00023136"/>
    </source>
</evidence>
<dbReference type="HAMAP" id="MF_00719">
    <property type="entry name" value="CobS"/>
    <property type="match status" value="1"/>
</dbReference>
<dbReference type="EC" id="2.7.8.26" evidence="5 19"/>
<comment type="cofactor">
    <cofactor evidence="1 19">
        <name>Mg(2+)</name>
        <dbReference type="ChEBI" id="CHEBI:18420"/>
    </cofactor>
</comment>
<evidence type="ECO:0000256" key="11">
    <source>
        <dbReference type="ARBA" id="ARBA00022842"/>
    </source>
</evidence>
<comment type="function">
    <text evidence="14 19">Joins adenosylcobinamide-GDP and alpha-ribazole to generate adenosylcobalamin (Ado-cobalamin). Also synthesizes adenosylcobalamin 5'-phosphate from adenosylcobinamide-GDP and alpha-ribazole 5'-phosphate.</text>
</comment>
<keyword evidence="12 19" id="KW-1133">Transmembrane helix</keyword>
<proteinExistence type="inferred from homology"/>
<keyword evidence="11 19" id="KW-0460">Magnesium</keyword>
<reference evidence="20 21" key="1">
    <citation type="submission" date="2018-04" db="EMBL/GenBank/DDBJ databases">
        <title>Genomic Encyclopedia of Type Strains, Phase III (KMG-III): the genomes of soil and plant-associated and newly described type strains.</title>
        <authorList>
            <person name="Whitman W."/>
        </authorList>
    </citation>
    <scope>NUCLEOTIDE SEQUENCE [LARGE SCALE GENOMIC DNA]</scope>
    <source>
        <strain evidence="20 21">MA101b</strain>
    </source>
</reference>
<dbReference type="InterPro" id="IPR003805">
    <property type="entry name" value="CobS"/>
</dbReference>
<dbReference type="GO" id="GO:0051073">
    <property type="term" value="F:adenosylcobinamide-GDP ribazoletransferase activity"/>
    <property type="evidence" value="ECO:0007669"/>
    <property type="project" value="UniProtKB-UniRule"/>
</dbReference>
<evidence type="ECO:0000256" key="19">
    <source>
        <dbReference type="HAMAP-Rule" id="MF_00719"/>
    </source>
</evidence>
<organism evidence="20 21">
    <name type="scientific">Sphingomonas aurantiaca</name>
    <dbReference type="NCBI Taxonomy" id="185949"/>
    <lineage>
        <taxon>Bacteria</taxon>
        <taxon>Pseudomonadati</taxon>
        <taxon>Pseudomonadota</taxon>
        <taxon>Alphaproteobacteria</taxon>
        <taxon>Sphingomonadales</taxon>
        <taxon>Sphingomonadaceae</taxon>
        <taxon>Sphingomonas</taxon>
    </lineage>
</organism>
<keyword evidence="9 19" id="KW-0808">Transferase</keyword>
<dbReference type="RefSeq" id="WP_107959244.1">
    <property type="nucleotide sequence ID" value="NZ_JASPFP010000001.1"/>
</dbReference>
<keyword evidence="7 19" id="KW-1003">Cell membrane</keyword>
<keyword evidence="8 19" id="KW-0169">Cobalamin biosynthesis</keyword>
<accession>A0A2T5GHY2</accession>
<feature type="transmembrane region" description="Helical" evidence="19">
    <location>
        <begin position="121"/>
        <end position="142"/>
    </location>
</feature>
<dbReference type="PANTHER" id="PTHR34148">
    <property type="entry name" value="ADENOSYLCOBINAMIDE-GDP RIBAZOLETRANSFERASE"/>
    <property type="match status" value="1"/>
</dbReference>
<evidence type="ECO:0000256" key="5">
    <source>
        <dbReference type="ARBA" id="ARBA00013200"/>
    </source>
</evidence>
<dbReference type="Pfam" id="PF02654">
    <property type="entry name" value="CobS"/>
    <property type="match status" value="1"/>
</dbReference>
<feature type="transmembrane region" description="Helical" evidence="19">
    <location>
        <begin position="30"/>
        <end position="50"/>
    </location>
</feature>
<evidence type="ECO:0000256" key="16">
    <source>
        <dbReference type="ARBA" id="ARBA00032853"/>
    </source>
</evidence>
<keyword evidence="10 19" id="KW-0812">Transmembrane</keyword>
<dbReference type="GO" id="GO:0008818">
    <property type="term" value="F:cobalamin 5'-phosphate synthase activity"/>
    <property type="evidence" value="ECO:0007669"/>
    <property type="project" value="UniProtKB-UniRule"/>
</dbReference>
<evidence type="ECO:0000256" key="15">
    <source>
        <dbReference type="ARBA" id="ARBA00032605"/>
    </source>
</evidence>
<evidence type="ECO:0000256" key="4">
    <source>
        <dbReference type="ARBA" id="ARBA00010561"/>
    </source>
</evidence>
<comment type="pathway">
    <text evidence="3 19">Cofactor biosynthesis; adenosylcobalamin biosynthesis; adenosylcobalamin from cob(II)yrinate a,c-diamide: step 7/7.</text>
</comment>
<dbReference type="AlphaFoldDB" id="A0A2T5GHY2"/>
<comment type="catalytic activity">
    <reaction evidence="17 19">
        <text>alpha-ribazole + adenosylcob(III)inamide-GDP = adenosylcob(III)alamin + GMP + H(+)</text>
        <dbReference type="Rhea" id="RHEA:16049"/>
        <dbReference type="ChEBI" id="CHEBI:10329"/>
        <dbReference type="ChEBI" id="CHEBI:15378"/>
        <dbReference type="ChEBI" id="CHEBI:18408"/>
        <dbReference type="ChEBI" id="CHEBI:58115"/>
        <dbReference type="ChEBI" id="CHEBI:60487"/>
        <dbReference type="EC" id="2.7.8.26"/>
    </reaction>
</comment>
<comment type="catalytic activity">
    <reaction evidence="18 19">
        <text>alpha-ribazole 5'-phosphate + adenosylcob(III)inamide-GDP = adenosylcob(III)alamin 5'-phosphate + GMP + H(+)</text>
        <dbReference type="Rhea" id="RHEA:23560"/>
        <dbReference type="ChEBI" id="CHEBI:15378"/>
        <dbReference type="ChEBI" id="CHEBI:57918"/>
        <dbReference type="ChEBI" id="CHEBI:58115"/>
        <dbReference type="ChEBI" id="CHEBI:60487"/>
        <dbReference type="ChEBI" id="CHEBI:60493"/>
        <dbReference type="EC" id="2.7.8.26"/>
    </reaction>
</comment>
<keyword evidence="21" id="KW-1185">Reference proteome</keyword>
<evidence type="ECO:0000256" key="10">
    <source>
        <dbReference type="ARBA" id="ARBA00022692"/>
    </source>
</evidence>
<evidence type="ECO:0000256" key="6">
    <source>
        <dbReference type="ARBA" id="ARBA00015850"/>
    </source>
</evidence>
<evidence type="ECO:0000313" key="21">
    <source>
        <dbReference type="Proteomes" id="UP000244189"/>
    </source>
</evidence>
<evidence type="ECO:0000256" key="18">
    <source>
        <dbReference type="ARBA" id="ARBA00049504"/>
    </source>
</evidence>
<evidence type="ECO:0000256" key="9">
    <source>
        <dbReference type="ARBA" id="ARBA00022679"/>
    </source>
</evidence>
<evidence type="ECO:0000256" key="17">
    <source>
        <dbReference type="ARBA" id="ARBA00048623"/>
    </source>
</evidence>
<comment type="subcellular location">
    <subcellularLocation>
        <location evidence="2 19">Cell membrane</location>
        <topology evidence="2 19">Multi-pass membrane protein</topology>
    </subcellularLocation>
</comment>
<feature type="transmembrane region" description="Helical" evidence="19">
    <location>
        <begin position="174"/>
        <end position="205"/>
    </location>
</feature>
<evidence type="ECO:0000256" key="12">
    <source>
        <dbReference type="ARBA" id="ARBA00022989"/>
    </source>
</evidence>
<evidence type="ECO:0000256" key="3">
    <source>
        <dbReference type="ARBA" id="ARBA00004663"/>
    </source>
</evidence>
<dbReference type="PANTHER" id="PTHR34148:SF1">
    <property type="entry name" value="ADENOSYLCOBINAMIDE-GDP RIBAZOLETRANSFERASE"/>
    <property type="match status" value="1"/>
</dbReference>
<feature type="transmembrane region" description="Helical" evidence="19">
    <location>
        <begin position="57"/>
        <end position="76"/>
    </location>
</feature>
<keyword evidence="13 19" id="KW-0472">Membrane</keyword>
<evidence type="ECO:0000313" key="20">
    <source>
        <dbReference type="EMBL" id="PTQ58928.1"/>
    </source>
</evidence>
<evidence type="ECO:0000256" key="1">
    <source>
        <dbReference type="ARBA" id="ARBA00001946"/>
    </source>
</evidence>
<evidence type="ECO:0000256" key="7">
    <source>
        <dbReference type="ARBA" id="ARBA00022475"/>
    </source>
</evidence>
<protein>
    <recommendedName>
        <fullName evidence="6 19">Adenosylcobinamide-GDP ribazoletransferase</fullName>
        <ecNumber evidence="5 19">2.7.8.26</ecNumber>
    </recommendedName>
    <alternativeName>
        <fullName evidence="16 19">Cobalamin synthase</fullName>
    </alternativeName>
    <alternativeName>
        <fullName evidence="15 19">Cobalamin-5'-phosphate synthase</fullName>
    </alternativeName>
</protein>
<comment type="caution">
    <text evidence="20">The sequence shown here is derived from an EMBL/GenBank/DDBJ whole genome shotgun (WGS) entry which is preliminary data.</text>
</comment>
<dbReference type="GO" id="GO:0005886">
    <property type="term" value="C:plasma membrane"/>
    <property type="evidence" value="ECO:0007669"/>
    <property type="project" value="UniProtKB-SubCell"/>
</dbReference>
<name>A0A2T5GHY2_9SPHN</name>
<dbReference type="GO" id="GO:0009236">
    <property type="term" value="P:cobalamin biosynthetic process"/>
    <property type="evidence" value="ECO:0007669"/>
    <property type="project" value="UniProtKB-UniRule"/>
</dbReference>
<dbReference type="EMBL" id="QAOG01000006">
    <property type="protein sequence ID" value="PTQ58928.1"/>
    <property type="molecule type" value="Genomic_DNA"/>
</dbReference>
<gene>
    <name evidence="19" type="primary">cobS</name>
    <name evidence="20" type="ORF">C8J26_3253</name>
</gene>
<dbReference type="Proteomes" id="UP000244189">
    <property type="component" value="Unassembled WGS sequence"/>
</dbReference>
<evidence type="ECO:0000256" key="8">
    <source>
        <dbReference type="ARBA" id="ARBA00022573"/>
    </source>
</evidence>
<dbReference type="NCBIfam" id="TIGR00317">
    <property type="entry name" value="cobS"/>
    <property type="match status" value="1"/>
</dbReference>
<evidence type="ECO:0000256" key="14">
    <source>
        <dbReference type="ARBA" id="ARBA00025228"/>
    </source>
</evidence>